<sequence length="31" mass="3521">MKRGAKLFAGLHFTVHSLEQVESVTFSMQIK</sequence>
<reference evidence="1 2" key="1">
    <citation type="journal article" date="2018" name="Nat. Ecol. Evol.">
        <title>Shark genomes provide insights into elasmobranch evolution and the origin of vertebrates.</title>
        <authorList>
            <person name="Hara Y"/>
            <person name="Yamaguchi K"/>
            <person name="Onimaru K"/>
            <person name="Kadota M"/>
            <person name="Koyanagi M"/>
            <person name="Keeley SD"/>
            <person name="Tatsumi K"/>
            <person name="Tanaka K"/>
            <person name="Motone F"/>
            <person name="Kageyama Y"/>
            <person name="Nozu R"/>
            <person name="Adachi N"/>
            <person name="Nishimura O"/>
            <person name="Nakagawa R"/>
            <person name="Tanegashima C"/>
            <person name="Kiyatake I"/>
            <person name="Matsumoto R"/>
            <person name="Murakumo K"/>
            <person name="Nishida K"/>
            <person name="Terakita A"/>
            <person name="Kuratani S"/>
            <person name="Sato K"/>
            <person name="Hyodo S Kuraku.S."/>
        </authorList>
    </citation>
    <scope>NUCLEOTIDE SEQUENCE [LARGE SCALE GENOMIC DNA]</scope>
</reference>
<accession>A0A401QCK3</accession>
<dbReference type="AlphaFoldDB" id="A0A401QCK3"/>
<comment type="caution">
    <text evidence="1">The sequence shown here is derived from an EMBL/GenBank/DDBJ whole genome shotgun (WGS) entry which is preliminary data.</text>
</comment>
<protein>
    <submittedName>
        <fullName evidence="1">Uncharacterized protein</fullName>
    </submittedName>
</protein>
<gene>
    <name evidence="1" type="ORF">scyTo_0023720</name>
</gene>
<organism evidence="1 2">
    <name type="scientific">Scyliorhinus torazame</name>
    <name type="common">Cloudy catshark</name>
    <name type="synonym">Catulus torazame</name>
    <dbReference type="NCBI Taxonomy" id="75743"/>
    <lineage>
        <taxon>Eukaryota</taxon>
        <taxon>Metazoa</taxon>
        <taxon>Chordata</taxon>
        <taxon>Craniata</taxon>
        <taxon>Vertebrata</taxon>
        <taxon>Chondrichthyes</taxon>
        <taxon>Elasmobranchii</taxon>
        <taxon>Galeomorphii</taxon>
        <taxon>Galeoidea</taxon>
        <taxon>Carcharhiniformes</taxon>
        <taxon>Scyliorhinidae</taxon>
        <taxon>Scyliorhinus</taxon>
    </lineage>
</organism>
<proteinExistence type="predicted"/>
<evidence type="ECO:0000313" key="2">
    <source>
        <dbReference type="Proteomes" id="UP000288216"/>
    </source>
</evidence>
<dbReference type="EMBL" id="BFAA01032914">
    <property type="protein sequence ID" value="GCB83072.1"/>
    <property type="molecule type" value="Genomic_DNA"/>
</dbReference>
<name>A0A401QCK3_SCYTO</name>
<dbReference type="Proteomes" id="UP000288216">
    <property type="component" value="Unassembled WGS sequence"/>
</dbReference>
<feature type="non-terminal residue" evidence="1">
    <location>
        <position position="31"/>
    </location>
</feature>
<evidence type="ECO:0000313" key="1">
    <source>
        <dbReference type="EMBL" id="GCB83072.1"/>
    </source>
</evidence>
<keyword evidence="2" id="KW-1185">Reference proteome</keyword>